<reference evidence="1 2" key="1">
    <citation type="submission" date="2022-06" db="EMBL/GenBank/DDBJ databases">
        <authorList>
            <person name="Jeon C.O."/>
        </authorList>
    </citation>
    <scope>NUCLEOTIDE SEQUENCE [LARGE SCALE GENOMIC DNA]</scope>
    <source>
        <strain evidence="1 2">KCTC 13943</strain>
    </source>
</reference>
<comment type="caution">
    <text evidence="1">The sequence shown here is derived from an EMBL/GenBank/DDBJ whole genome shotgun (WGS) entry which is preliminary data.</text>
</comment>
<dbReference type="EMBL" id="JAMQCR010000001">
    <property type="protein sequence ID" value="MCM2531223.1"/>
    <property type="molecule type" value="Genomic_DNA"/>
</dbReference>
<sequence length="154" mass="17635">MVEKVKLALNYALMLEMMKAKGFNNPTIVALLNEGNEEILESIGEGIPSWKTMLDFYHNNKTQFHQALRKGYEITFLTKGALKSLLSIKFEMKEGEDFVDTGEFLNQVKITGENLQALQEIISKNWTIVSLEVDSEHDIHLLKIELTFKPLFTI</sequence>
<dbReference type="Proteomes" id="UP001523262">
    <property type="component" value="Unassembled WGS sequence"/>
</dbReference>
<evidence type="ECO:0000313" key="2">
    <source>
        <dbReference type="Proteomes" id="UP001523262"/>
    </source>
</evidence>
<name>A0ABT0W4G4_9BACI</name>
<evidence type="ECO:0000313" key="1">
    <source>
        <dbReference type="EMBL" id="MCM2531223.1"/>
    </source>
</evidence>
<gene>
    <name evidence="1" type="ORF">NDK43_00665</name>
</gene>
<proteinExistence type="predicted"/>
<protein>
    <recommendedName>
        <fullName evidence="3">DUF2507 domain-containing protein</fullName>
    </recommendedName>
</protein>
<organism evidence="1 2">
    <name type="scientific">Neobacillus pocheonensis</name>
    <dbReference type="NCBI Taxonomy" id="363869"/>
    <lineage>
        <taxon>Bacteria</taxon>
        <taxon>Bacillati</taxon>
        <taxon>Bacillota</taxon>
        <taxon>Bacilli</taxon>
        <taxon>Bacillales</taxon>
        <taxon>Bacillaceae</taxon>
        <taxon>Neobacillus</taxon>
    </lineage>
</organism>
<accession>A0ABT0W4G4</accession>
<keyword evidence="2" id="KW-1185">Reference proteome</keyword>
<evidence type="ECO:0008006" key="3">
    <source>
        <dbReference type="Google" id="ProtNLM"/>
    </source>
</evidence>